<sequence length="34" mass="3818">MLHGSRLLGYITANLMNYGLDKSVNVHLLPNSYL</sequence>
<dbReference type="EMBL" id="CCCS020000001">
    <property type="protein sequence ID" value="CDQ12437.1"/>
    <property type="molecule type" value="Genomic_DNA"/>
</dbReference>
<reference evidence="1" key="2">
    <citation type="submission" date="2014-07" db="EMBL/GenBank/DDBJ databases">
        <title>Initial genome analysis of the psychrotolerant acidophile Acidithiobacillus ferrivorans CF27: insights into iron and sulfur oxidation pathways and into biofilm formation.</title>
        <authorList>
            <person name="Talla E."/>
            <person name="Hedrich S."/>
            <person name="Mangenot S."/>
            <person name="Ji B."/>
            <person name="Johnson D.B."/>
            <person name="Barbe V."/>
            <person name="Bonnefoy V."/>
        </authorList>
    </citation>
    <scope>NUCLEOTIDE SEQUENCE [LARGE SCALE GENOMIC DNA]</scope>
    <source>
        <strain evidence="1">CF27</strain>
    </source>
</reference>
<dbReference type="AlphaFoldDB" id="A0A060UV03"/>
<dbReference type="EMBL" id="LT841305">
    <property type="protein sequence ID" value="SMH65019.1"/>
    <property type="molecule type" value="Genomic_DNA"/>
</dbReference>
<proteinExistence type="predicted"/>
<keyword evidence="3" id="KW-1185">Reference proteome</keyword>
<name>A0A060UV03_9PROT</name>
<protein>
    <submittedName>
        <fullName evidence="1">Uncharacterized protein</fullName>
    </submittedName>
</protein>
<reference evidence="2 3" key="3">
    <citation type="submission" date="2017-03" db="EMBL/GenBank/DDBJ databases">
        <authorList>
            <person name="Regsiter A."/>
            <person name="William W."/>
        </authorList>
    </citation>
    <scope>NUCLEOTIDE SEQUENCE [LARGE SCALE GENOMIC DNA]</scope>
    <source>
        <strain evidence="2">PRJEB5721</strain>
    </source>
</reference>
<evidence type="ECO:0000313" key="1">
    <source>
        <dbReference type="EMBL" id="CDQ12437.1"/>
    </source>
</evidence>
<dbReference type="Proteomes" id="UP000193925">
    <property type="component" value="Chromosome AFERRI"/>
</dbReference>
<organism evidence="1">
    <name type="scientific">Acidithiobacillus ferrivorans</name>
    <dbReference type="NCBI Taxonomy" id="160808"/>
    <lineage>
        <taxon>Bacteria</taxon>
        <taxon>Pseudomonadati</taxon>
        <taxon>Pseudomonadota</taxon>
        <taxon>Acidithiobacillia</taxon>
        <taxon>Acidithiobacillales</taxon>
        <taxon>Acidithiobacillaceae</taxon>
        <taxon>Acidithiobacillus</taxon>
    </lineage>
</organism>
<reference evidence="1" key="1">
    <citation type="submission" date="2014-03" db="EMBL/GenBank/DDBJ databases">
        <authorList>
            <person name="Genoscope - CEA"/>
        </authorList>
    </citation>
    <scope>NUCLEOTIDE SEQUENCE [LARGE SCALE GENOMIC DNA]</scope>
    <source>
        <strain evidence="1">CF27</strain>
    </source>
</reference>
<gene>
    <name evidence="1" type="ORF">AFERRI_10260</name>
    <name evidence="2" type="ORF">AFERRI_11054</name>
</gene>
<evidence type="ECO:0000313" key="2">
    <source>
        <dbReference type="EMBL" id="SMH65019.1"/>
    </source>
</evidence>
<evidence type="ECO:0000313" key="3">
    <source>
        <dbReference type="Proteomes" id="UP000193925"/>
    </source>
</evidence>
<accession>A0A060UV03</accession>